<dbReference type="InterPro" id="IPR058532">
    <property type="entry name" value="YjbR/MT2646/Rv2570-like"/>
</dbReference>
<accession>A0ABY4GGQ8</accession>
<dbReference type="PANTHER" id="PTHR35145:SF1">
    <property type="entry name" value="CYTOPLASMIC PROTEIN"/>
    <property type="match status" value="1"/>
</dbReference>
<gene>
    <name evidence="1" type="ORF">MUN87_12170</name>
</gene>
<dbReference type="Proteomes" id="UP000831537">
    <property type="component" value="Chromosome"/>
</dbReference>
<dbReference type="EMBL" id="CP095071">
    <property type="protein sequence ID" value="UOQ83516.1"/>
    <property type="molecule type" value="Genomic_DNA"/>
</dbReference>
<dbReference type="Gene3D" id="3.90.1150.30">
    <property type="match status" value="1"/>
</dbReference>
<dbReference type="PANTHER" id="PTHR35145">
    <property type="entry name" value="CYTOPLASMIC PROTEIN-RELATED"/>
    <property type="match status" value="1"/>
</dbReference>
<dbReference type="RefSeq" id="WP_244740468.1">
    <property type="nucleotide sequence ID" value="NZ_CP095071.1"/>
</dbReference>
<reference evidence="1 2" key="1">
    <citation type="submission" date="2022-04" db="EMBL/GenBank/DDBJ databases">
        <title>Gracilibacillus sp. isolated from saltern.</title>
        <authorList>
            <person name="Won M."/>
            <person name="Lee C.-M."/>
            <person name="Woen H.-Y."/>
            <person name="Kwon S.-W."/>
        </authorList>
    </citation>
    <scope>NUCLEOTIDE SEQUENCE [LARGE SCALE GENOMIC DNA]</scope>
    <source>
        <strain evidence="1 2">SSPM10-3</strain>
    </source>
</reference>
<organism evidence="1 2">
    <name type="scientific">Gracilibacillus salinarum</name>
    <dbReference type="NCBI Taxonomy" id="2932255"/>
    <lineage>
        <taxon>Bacteria</taxon>
        <taxon>Bacillati</taxon>
        <taxon>Bacillota</taxon>
        <taxon>Bacilli</taxon>
        <taxon>Bacillales</taxon>
        <taxon>Bacillaceae</taxon>
        <taxon>Gracilibacillus</taxon>
    </lineage>
</organism>
<evidence type="ECO:0000313" key="2">
    <source>
        <dbReference type="Proteomes" id="UP000831537"/>
    </source>
</evidence>
<sequence length="118" mass="13720">MITRNEIFQHAQEKYGTSPDYPFQKFPTYAALRHASSKKWYALIMNVLPEKVGLEGTEEIDIINLKCPPEISASLRNEDNILPGYHMNKENWISVVLHRTDPEGDMYNLMEQSYDLTK</sequence>
<dbReference type="SUPFAM" id="SSF142906">
    <property type="entry name" value="YjbR-like"/>
    <property type="match status" value="1"/>
</dbReference>
<dbReference type="InterPro" id="IPR007351">
    <property type="entry name" value="YjbR"/>
</dbReference>
<dbReference type="GO" id="GO:0003677">
    <property type="term" value="F:DNA binding"/>
    <property type="evidence" value="ECO:0007669"/>
    <property type="project" value="UniProtKB-KW"/>
</dbReference>
<dbReference type="InterPro" id="IPR038056">
    <property type="entry name" value="YjbR-like_sf"/>
</dbReference>
<keyword evidence="1" id="KW-0238">DNA-binding</keyword>
<dbReference type="Pfam" id="PF04237">
    <property type="entry name" value="YjbR"/>
    <property type="match status" value="1"/>
</dbReference>
<keyword evidence="2" id="KW-1185">Reference proteome</keyword>
<protein>
    <submittedName>
        <fullName evidence="1">MmcQ/YjbR family DNA-binding protein</fullName>
    </submittedName>
</protein>
<evidence type="ECO:0000313" key="1">
    <source>
        <dbReference type="EMBL" id="UOQ83516.1"/>
    </source>
</evidence>
<proteinExistence type="predicted"/>
<name>A0ABY4GGQ8_9BACI</name>